<accession>A0A0S3RZ16</accession>
<reference evidence="1 2" key="1">
    <citation type="journal article" date="2015" name="Sci. Rep.">
        <title>The power of single molecule real-time sequencing technology in the de novo assembly of a eukaryotic genome.</title>
        <authorList>
            <person name="Sakai H."/>
            <person name="Naito K."/>
            <person name="Ogiso-Tanaka E."/>
            <person name="Takahashi Y."/>
            <person name="Iseki K."/>
            <person name="Muto C."/>
            <person name="Satou K."/>
            <person name="Teruya K."/>
            <person name="Shiroma A."/>
            <person name="Shimoji M."/>
            <person name="Hirano T."/>
            <person name="Itoh T."/>
            <person name="Kaga A."/>
            <person name="Tomooka N."/>
        </authorList>
    </citation>
    <scope>NUCLEOTIDE SEQUENCE [LARGE SCALE GENOMIC DNA]</scope>
    <source>
        <strain evidence="2">cv. Shumari</strain>
    </source>
</reference>
<dbReference type="AlphaFoldDB" id="A0A0S3RZ16"/>
<dbReference type="EMBL" id="AP015037">
    <property type="protein sequence ID" value="BAT85835.1"/>
    <property type="molecule type" value="Genomic_DNA"/>
</dbReference>
<name>A0A0S3RZ16_PHAAN</name>
<evidence type="ECO:0000313" key="1">
    <source>
        <dbReference type="EMBL" id="BAT85835.1"/>
    </source>
</evidence>
<evidence type="ECO:0000313" key="2">
    <source>
        <dbReference type="Proteomes" id="UP000291084"/>
    </source>
</evidence>
<organism evidence="1 2">
    <name type="scientific">Vigna angularis var. angularis</name>
    <dbReference type="NCBI Taxonomy" id="157739"/>
    <lineage>
        <taxon>Eukaryota</taxon>
        <taxon>Viridiplantae</taxon>
        <taxon>Streptophyta</taxon>
        <taxon>Embryophyta</taxon>
        <taxon>Tracheophyta</taxon>
        <taxon>Spermatophyta</taxon>
        <taxon>Magnoliopsida</taxon>
        <taxon>eudicotyledons</taxon>
        <taxon>Gunneridae</taxon>
        <taxon>Pentapetalae</taxon>
        <taxon>rosids</taxon>
        <taxon>fabids</taxon>
        <taxon>Fabales</taxon>
        <taxon>Fabaceae</taxon>
        <taxon>Papilionoideae</taxon>
        <taxon>50 kb inversion clade</taxon>
        <taxon>NPAAA clade</taxon>
        <taxon>indigoferoid/millettioid clade</taxon>
        <taxon>Phaseoleae</taxon>
        <taxon>Vigna</taxon>
    </lineage>
</organism>
<protein>
    <submittedName>
        <fullName evidence="1">Uncharacterized protein</fullName>
    </submittedName>
</protein>
<keyword evidence="2" id="KW-1185">Reference proteome</keyword>
<proteinExistence type="predicted"/>
<dbReference type="Proteomes" id="UP000291084">
    <property type="component" value="Chromosome 4"/>
</dbReference>
<gene>
    <name evidence="1" type="primary">Vigan.04G342900</name>
    <name evidence="1" type="ORF">VIGAN_04342900</name>
</gene>
<sequence length="100" mass="11021">MTTTIFPFSLPTLLSSTPVIISKTSGTPAHPFPLRFHLTTNFIIFFHNISNNNIPHSPQTPTATRNGHPPYSHTANIITFISNTPHGHISSSLYHFMAAP</sequence>